<feature type="region of interest" description="Disordered" evidence="1">
    <location>
        <begin position="154"/>
        <end position="185"/>
    </location>
</feature>
<reference evidence="2 3" key="1">
    <citation type="submission" date="2023-10" db="EMBL/GenBank/DDBJ databases">
        <title>Paenibacillus strain PFR10 Genome sequencing and assembly.</title>
        <authorList>
            <person name="Kim I."/>
        </authorList>
    </citation>
    <scope>NUCLEOTIDE SEQUENCE [LARGE SCALE GENOMIC DNA]</scope>
    <source>
        <strain evidence="2 3">PFR10</strain>
    </source>
</reference>
<dbReference type="SUPFAM" id="SSF50249">
    <property type="entry name" value="Nucleic acid-binding proteins"/>
    <property type="match status" value="1"/>
</dbReference>
<evidence type="ECO:0000313" key="3">
    <source>
        <dbReference type="Proteomes" id="UP001260980"/>
    </source>
</evidence>
<dbReference type="Gene3D" id="2.40.50.140">
    <property type="entry name" value="Nucleic acid-binding proteins"/>
    <property type="match status" value="1"/>
</dbReference>
<gene>
    <name evidence="2" type="ORF">RQP52_03515</name>
</gene>
<feature type="compositionally biased region" description="Acidic residues" evidence="1">
    <location>
        <begin position="170"/>
        <end position="185"/>
    </location>
</feature>
<dbReference type="Proteomes" id="UP001260980">
    <property type="component" value="Unassembled WGS sequence"/>
</dbReference>
<proteinExistence type="predicted"/>
<keyword evidence="3" id="KW-1185">Reference proteome</keyword>
<dbReference type="InterPro" id="IPR022595">
    <property type="entry name" value="Enc34_ssDNA-bd"/>
</dbReference>
<dbReference type="RefSeq" id="WP_315949494.1">
    <property type="nucleotide sequence ID" value="NZ_JAWCUD010000001.1"/>
</dbReference>
<name>A0ABU3R7A3_9BACL</name>
<dbReference type="Pfam" id="PF10991">
    <property type="entry name" value="Enc34_ssDNA-bd"/>
    <property type="match status" value="1"/>
</dbReference>
<comment type="caution">
    <text evidence="2">The sequence shown here is derived from an EMBL/GenBank/DDBJ whole genome shotgun (WGS) entry which is preliminary data.</text>
</comment>
<evidence type="ECO:0000256" key="1">
    <source>
        <dbReference type="SAM" id="MobiDB-lite"/>
    </source>
</evidence>
<accession>A0ABU3R7A3</accession>
<sequence>MTTSPTKITTKKVRFNFCYVWTPQEGDDGRKSYGVCIMIPKSDTETVAKINAAIKVAKEEGKSKWGGKIPPNCKTPLRDGDTERDLDVNPEFAGHWFLNANTLHQPGIIDKNKEEILDTTEFYSGCYGRASINFYPYDSKGNKGIAAGLNNLQKLSDGEPLGGGKSRAEDDFDDDFEDEDGDLLD</sequence>
<protein>
    <submittedName>
        <fullName evidence="2">DUF2815 family protein</fullName>
    </submittedName>
</protein>
<dbReference type="EMBL" id="JAWCUD010000001">
    <property type="protein sequence ID" value="MDU0200141.1"/>
    <property type="molecule type" value="Genomic_DNA"/>
</dbReference>
<dbReference type="InterPro" id="IPR012340">
    <property type="entry name" value="NA-bd_OB-fold"/>
</dbReference>
<evidence type="ECO:0000313" key="2">
    <source>
        <dbReference type="EMBL" id="MDU0200141.1"/>
    </source>
</evidence>
<organism evidence="2 3">
    <name type="scientific">Paenibacillus violae</name>
    <dbReference type="NCBI Taxonomy" id="3077234"/>
    <lineage>
        <taxon>Bacteria</taxon>
        <taxon>Bacillati</taxon>
        <taxon>Bacillota</taxon>
        <taxon>Bacilli</taxon>
        <taxon>Bacillales</taxon>
        <taxon>Paenibacillaceae</taxon>
        <taxon>Paenibacillus</taxon>
    </lineage>
</organism>